<evidence type="ECO:0000259" key="2">
    <source>
        <dbReference type="PROSITE" id="PS50125"/>
    </source>
</evidence>
<dbReference type="InterPro" id="IPR029787">
    <property type="entry name" value="Nucleotide_cyclase"/>
</dbReference>
<accession>A0ABM6I1D6</accession>
<name>A0ABM6I1D6_9HYPH</name>
<dbReference type="Pfam" id="PF05226">
    <property type="entry name" value="CHASE2"/>
    <property type="match status" value="1"/>
</dbReference>
<protein>
    <recommendedName>
        <fullName evidence="2">Guanylate cyclase domain-containing protein</fullName>
    </recommendedName>
</protein>
<dbReference type="EMBL" id="CP019630">
    <property type="protein sequence ID" value="AQQ04093.1"/>
    <property type="molecule type" value="Genomic_DNA"/>
</dbReference>
<dbReference type="SMART" id="SM00044">
    <property type="entry name" value="CYCc"/>
    <property type="match status" value="1"/>
</dbReference>
<dbReference type="PANTHER" id="PTHR43081">
    <property type="entry name" value="ADENYLATE CYCLASE, TERMINAL-DIFFERENTIATION SPECIFIC-RELATED"/>
    <property type="match status" value="1"/>
</dbReference>
<feature type="transmembrane region" description="Helical" evidence="1">
    <location>
        <begin position="408"/>
        <end position="428"/>
    </location>
</feature>
<dbReference type="InterPro" id="IPR007890">
    <property type="entry name" value="CHASE2"/>
</dbReference>
<dbReference type="PROSITE" id="PS50125">
    <property type="entry name" value="GUANYLATE_CYCLASE_2"/>
    <property type="match status" value="1"/>
</dbReference>
<evidence type="ECO:0000313" key="3">
    <source>
        <dbReference type="EMBL" id="AQQ04093.1"/>
    </source>
</evidence>
<proteinExistence type="predicted"/>
<keyword evidence="1" id="KW-0812">Transmembrane</keyword>
<keyword evidence="4" id="KW-1185">Reference proteome</keyword>
<evidence type="ECO:0000256" key="1">
    <source>
        <dbReference type="SAM" id="Phobius"/>
    </source>
</evidence>
<organism evidence="3 4">
    <name type="scientific">Roseibium algicola</name>
    <dbReference type="NCBI Taxonomy" id="2857014"/>
    <lineage>
        <taxon>Bacteria</taxon>
        <taxon>Pseudomonadati</taxon>
        <taxon>Pseudomonadota</taxon>
        <taxon>Alphaproteobacteria</taxon>
        <taxon>Hyphomicrobiales</taxon>
        <taxon>Stappiaceae</taxon>
        <taxon>Roseibium</taxon>
    </lineage>
</organism>
<dbReference type="InterPro" id="IPR001054">
    <property type="entry name" value="A/G_cyclase"/>
</dbReference>
<feature type="transmembrane region" description="Helical" evidence="1">
    <location>
        <begin position="434"/>
        <end position="454"/>
    </location>
</feature>
<dbReference type="InterPro" id="IPR050697">
    <property type="entry name" value="Adenylyl/Guanylyl_Cyclase_3/4"/>
</dbReference>
<sequence length="746" mass="81365">MSVRGMSVGKTLFNLLRNRHVFVLGLTLILLFGARELRLSDPPFIASLRWITFDTYQRFKPREALGQPIRIIDIDEKSIAQLGQWPWPRTQIAKLLKRIQNLGAACAAFDMVFSEPDRTGPAGFLRELEERGWPGRDEIKPLLSGIPDNDAVFVQSMAWLPTILGFFNEPRSAMGLPDAKAAYVVLGEDPTPLLDPIRGSVMSLPPYQAVAEGSGTISLGQADSDGVVRQVPMFIAGTNGEIYPALALETLRVALGDKTFVLKTSEASGEFSAGTLAMTEFKVGEFQVPVTANGHLLIYYSRNDPSLYLSARDLLNLSDEELAPLIEGHIILFGSSAAGLRDIRLTALGESVPGVFMHHQIIDQILSNTFLNRPDWATGAEIAALFIVTLIIGAILPSTGAIPSAAVGAVLSAAVSGGSWFAFSSYGLLLDPVFPMLVSGLIFLLTTILMFAFAEREKRFVRRAFQRYLAPDLLRKLEEQPHTLRLGGEIRDMTMMFMDVRGFTPISEKLPPEEVVAFLNRLLSPLSDCIQKREGAIDKYIGDSIMAFWNAPLDVADHPVKAAHAALDMIKIVKELNDRDAFGFKSGPHKLGDIRIGIGLNSGPGCVGNMGSSSRFNYSVIGDAVNVASRVETACKQVGWPILLTQPTATACKAMALLEAGSITLKGKAQPATLYALVGDETLARTKEWQALERRHRELIEGRTRVASRAEIERLVNACLAVAPVDLSAFYDSFMPSPIIEELAGE</sequence>
<keyword evidence="1" id="KW-0472">Membrane</keyword>
<dbReference type="Proteomes" id="UP000188174">
    <property type="component" value="Chromosome"/>
</dbReference>
<dbReference type="Pfam" id="PF00211">
    <property type="entry name" value="Guanylate_cyc"/>
    <property type="match status" value="1"/>
</dbReference>
<dbReference type="SUPFAM" id="SSF55073">
    <property type="entry name" value="Nucleotide cyclase"/>
    <property type="match status" value="1"/>
</dbReference>
<evidence type="ECO:0000313" key="4">
    <source>
        <dbReference type="Proteomes" id="UP000188174"/>
    </source>
</evidence>
<dbReference type="SMART" id="SM01080">
    <property type="entry name" value="CHASE2"/>
    <property type="match status" value="1"/>
</dbReference>
<keyword evidence="1" id="KW-1133">Transmembrane helix</keyword>
<feature type="transmembrane region" description="Helical" evidence="1">
    <location>
        <begin position="376"/>
        <end position="396"/>
    </location>
</feature>
<feature type="domain" description="Guanylate cyclase" evidence="2">
    <location>
        <begin position="494"/>
        <end position="632"/>
    </location>
</feature>
<dbReference type="PANTHER" id="PTHR43081:SF1">
    <property type="entry name" value="ADENYLATE CYCLASE, TERMINAL-DIFFERENTIATION SPECIFIC"/>
    <property type="match status" value="1"/>
</dbReference>
<dbReference type="Gene3D" id="3.30.70.1230">
    <property type="entry name" value="Nucleotide cyclase"/>
    <property type="match status" value="1"/>
</dbReference>
<reference evidence="3 4" key="1">
    <citation type="submission" date="2017-02" db="EMBL/GenBank/DDBJ databases">
        <authorList>
            <person name="Jeong S."/>
        </authorList>
    </citation>
    <scope>NUCLEOTIDE SEQUENCE [LARGE SCALE GENOMIC DNA]</scope>
    <source>
        <strain evidence="3 4">RMAR6-6</strain>
    </source>
</reference>
<gene>
    <name evidence="3" type="ORF">B0E33_11250</name>
</gene>
<dbReference type="CDD" id="cd07302">
    <property type="entry name" value="CHD"/>
    <property type="match status" value="1"/>
</dbReference>